<dbReference type="OrthoDB" id="6132182at2759"/>
<feature type="signal peptide" evidence="3">
    <location>
        <begin position="1"/>
        <end position="20"/>
    </location>
</feature>
<proteinExistence type="predicted"/>
<keyword evidence="1" id="KW-0479">Metal-binding</keyword>
<dbReference type="Proteomes" id="UP000284842">
    <property type="component" value="Unassembled WGS sequence"/>
</dbReference>
<dbReference type="PANTHER" id="PTHR11474">
    <property type="entry name" value="TYROSINASE FAMILY MEMBER"/>
    <property type="match status" value="1"/>
</dbReference>
<evidence type="ECO:0000256" key="2">
    <source>
        <dbReference type="ARBA" id="ARBA00023008"/>
    </source>
</evidence>
<dbReference type="InParanoid" id="A0A409VD99"/>
<reference evidence="5 6" key="1">
    <citation type="journal article" date="2018" name="Evol. Lett.">
        <title>Horizontal gene cluster transfer increased hallucinogenic mushroom diversity.</title>
        <authorList>
            <person name="Reynolds H.T."/>
            <person name="Vijayakumar V."/>
            <person name="Gluck-Thaler E."/>
            <person name="Korotkin H.B."/>
            <person name="Matheny P.B."/>
            <person name="Slot J.C."/>
        </authorList>
    </citation>
    <scope>NUCLEOTIDE SEQUENCE [LARGE SCALE GENOMIC DNA]</scope>
    <source>
        <strain evidence="5 6">2629</strain>
    </source>
</reference>
<organism evidence="5 6">
    <name type="scientific">Panaeolus cyanescens</name>
    <dbReference type="NCBI Taxonomy" id="181874"/>
    <lineage>
        <taxon>Eukaryota</taxon>
        <taxon>Fungi</taxon>
        <taxon>Dikarya</taxon>
        <taxon>Basidiomycota</taxon>
        <taxon>Agaricomycotina</taxon>
        <taxon>Agaricomycetes</taxon>
        <taxon>Agaricomycetidae</taxon>
        <taxon>Agaricales</taxon>
        <taxon>Agaricineae</taxon>
        <taxon>Galeropsidaceae</taxon>
        <taxon>Panaeolus</taxon>
    </lineage>
</organism>
<sequence length="288" mass="31964">MKSFAYLTSLLLLFVATALAVSIPTTTSSNSILGISNTKGRKEWRELTDGEKLRFIDAFKKLQMSSSKVAPDSVYDVLGTPQFLPWHRSLIRQFELELQRIDQDVTVPYWNWTIDYSPETSTNSKQPPSSVLSSDPLVGLGTDGAPGPITPPSSLNDIANSNHYHGCVQDGAFISAQGATHCILRGINTSAAIKHLNTKTLAKALEAPDFESFRREIEGPRNTNSASVLNLSTRDDDDDAHIYVGREQNSFGFSPLDPLFYLHHTFVDLIWNEWEIRNPNAVPVDQLS</sequence>
<evidence type="ECO:0000313" key="5">
    <source>
        <dbReference type="EMBL" id="PPQ63635.1"/>
    </source>
</evidence>
<dbReference type="PROSITE" id="PS00498">
    <property type="entry name" value="TYROSINASE_2"/>
    <property type="match status" value="1"/>
</dbReference>
<evidence type="ECO:0000256" key="1">
    <source>
        <dbReference type="ARBA" id="ARBA00022723"/>
    </source>
</evidence>
<dbReference type="Pfam" id="PF00264">
    <property type="entry name" value="Tyrosinase"/>
    <property type="match status" value="1"/>
</dbReference>
<dbReference type="AlphaFoldDB" id="A0A409VD99"/>
<gene>
    <name evidence="5" type="ORF">CVT24_004388</name>
</gene>
<feature type="chain" id="PRO_5019056626" description="Tyrosinase copper-binding domain-containing protein" evidence="3">
    <location>
        <begin position="21"/>
        <end position="288"/>
    </location>
</feature>
<dbReference type="PRINTS" id="PR00092">
    <property type="entry name" value="TYROSINASE"/>
</dbReference>
<dbReference type="Gene3D" id="1.10.1280.10">
    <property type="entry name" value="Di-copper center containing domain from catechol oxidase"/>
    <property type="match status" value="1"/>
</dbReference>
<evidence type="ECO:0000256" key="3">
    <source>
        <dbReference type="SAM" id="SignalP"/>
    </source>
</evidence>
<name>A0A409VD99_9AGAR</name>
<dbReference type="GO" id="GO:0016491">
    <property type="term" value="F:oxidoreductase activity"/>
    <property type="evidence" value="ECO:0007669"/>
    <property type="project" value="InterPro"/>
</dbReference>
<feature type="domain" description="Tyrosinase copper-binding" evidence="4">
    <location>
        <begin position="257"/>
        <end position="268"/>
    </location>
</feature>
<keyword evidence="6" id="KW-1185">Reference proteome</keyword>
<comment type="caution">
    <text evidence="5">The sequence shown here is derived from an EMBL/GenBank/DDBJ whole genome shotgun (WGS) entry which is preliminary data.</text>
</comment>
<dbReference type="InterPro" id="IPR008922">
    <property type="entry name" value="Di-copper_centre_dom_sf"/>
</dbReference>
<evidence type="ECO:0000313" key="6">
    <source>
        <dbReference type="Proteomes" id="UP000284842"/>
    </source>
</evidence>
<dbReference type="PANTHER" id="PTHR11474:SF126">
    <property type="entry name" value="TYROSINASE-LIKE PROTEIN TYR-1-RELATED"/>
    <property type="match status" value="1"/>
</dbReference>
<dbReference type="SUPFAM" id="SSF48056">
    <property type="entry name" value="Di-copper centre-containing domain"/>
    <property type="match status" value="1"/>
</dbReference>
<dbReference type="InterPro" id="IPR050316">
    <property type="entry name" value="Tyrosinase/Hemocyanin"/>
</dbReference>
<protein>
    <recommendedName>
        <fullName evidence="4">Tyrosinase copper-binding domain-containing protein</fullName>
    </recommendedName>
</protein>
<evidence type="ECO:0000259" key="4">
    <source>
        <dbReference type="PROSITE" id="PS00498"/>
    </source>
</evidence>
<accession>A0A409VD99</accession>
<dbReference type="GO" id="GO:0046872">
    <property type="term" value="F:metal ion binding"/>
    <property type="evidence" value="ECO:0007669"/>
    <property type="project" value="UniProtKB-KW"/>
</dbReference>
<keyword evidence="3" id="KW-0732">Signal</keyword>
<keyword evidence="2" id="KW-0186">Copper</keyword>
<dbReference type="InterPro" id="IPR002227">
    <property type="entry name" value="Tyrosinase_Cu-bd"/>
</dbReference>
<dbReference type="EMBL" id="NHTK01006116">
    <property type="protein sequence ID" value="PPQ63635.1"/>
    <property type="molecule type" value="Genomic_DNA"/>
</dbReference>
<dbReference type="STRING" id="181874.A0A409VD99"/>